<feature type="region of interest" description="Disordered" evidence="1">
    <location>
        <begin position="208"/>
        <end position="233"/>
    </location>
</feature>
<protein>
    <submittedName>
        <fullName evidence="2">Uncharacterized protein</fullName>
    </submittedName>
</protein>
<dbReference type="EMBL" id="SEOQ01000038">
    <property type="protein sequence ID" value="TFY71748.1"/>
    <property type="molecule type" value="Genomic_DNA"/>
</dbReference>
<dbReference type="AlphaFoldDB" id="A0A4Y9ZDA8"/>
<name>A0A4Y9ZDA8_9AGAM</name>
<dbReference type="Proteomes" id="UP000298327">
    <property type="component" value="Unassembled WGS sequence"/>
</dbReference>
<feature type="compositionally biased region" description="Basic and acidic residues" evidence="1">
    <location>
        <begin position="365"/>
        <end position="389"/>
    </location>
</feature>
<feature type="compositionally biased region" description="Polar residues" evidence="1">
    <location>
        <begin position="328"/>
        <end position="337"/>
    </location>
</feature>
<reference evidence="2 3" key="1">
    <citation type="submission" date="2019-02" db="EMBL/GenBank/DDBJ databases">
        <title>Genome sequencing of the rare red list fungi Dentipellis fragilis.</title>
        <authorList>
            <person name="Buettner E."/>
            <person name="Kellner H."/>
        </authorList>
    </citation>
    <scope>NUCLEOTIDE SEQUENCE [LARGE SCALE GENOMIC DNA]</scope>
    <source>
        <strain evidence="2 3">DSM 105465</strain>
    </source>
</reference>
<feature type="region of interest" description="Disordered" evidence="1">
    <location>
        <begin position="112"/>
        <end position="139"/>
    </location>
</feature>
<feature type="region of interest" description="Disordered" evidence="1">
    <location>
        <begin position="266"/>
        <end position="300"/>
    </location>
</feature>
<evidence type="ECO:0000256" key="1">
    <source>
        <dbReference type="SAM" id="MobiDB-lite"/>
    </source>
</evidence>
<organism evidence="2 3">
    <name type="scientific">Dentipellis fragilis</name>
    <dbReference type="NCBI Taxonomy" id="205917"/>
    <lineage>
        <taxon>Eukaryota</taxon>
        <taxon>Fungi</taxon>
        <taxon>Dikarya</taxon>
        <taxon>Basidiomycota</taxon>
        <taxon>Agaricomycotina</taxon>
        <taxon>Agaricomycetes</taxon>
        <taxon>Russulales</taxon>
        <taxon>Hericiaceae</taxon>
        <taxon>Dentipellis</taxon>
    </lineage>
</organism>
<keyword evidence="3" id="KW-1185">Reference proteome</keyword>
<sequence length="425" mass="47355">MLRTHSFHSHHESPADGLLVPPPTSVIAPDFQMPNVVVHPPEEEMDDIEPCTVFNAAEAEAEPMAAFTTPEMGVLEARLDIWQQVVHPTVEHAPVFSRSSTQESGIIMPRRGSFHHGRPQSPLGIFTEDGGSSKRMKEDEDVIEVVKVRRADGMRDVRETQESAPNLKKNKTFKARATQAFRSIRNVGKASRKVAAQDVFATKAHGSAEYSEAGNTLPRPNTPNLTRRKSRPLSQMFTLSQAKPTFAEEHDSPQTNSTMSSFASIRRTSSFSDTPSHDTLRPPVDEMGRPSSPSFSTKSRTTRRFSFLNLHNIFSDPTSPLPPINTALGRTSDSLPSSVEPETPVDDVDPRQYTPPTVQSLDIDMGERISESRESRDSNRKESTSLDRAADLARPRDFEFEMRLDSLHFDSLSFDPDTFDVDVDL</sequence>
<feature type="region of interest" description="Disordered" evidence="1">
    <location>
        <begin position="316"/>
        <end position="389"/>
    </location>
</feature>
<feature type="region of interest" description="Disordered" evidence="1">
    <location>
        <begin position="1"/>
        <end position="25"/>
    </location>
</feature>
<gene>
    <name evidence="2" type="ORF">EVG20_g1247</name>
</gene>
<evidence type="ECO:0000313" key="2">
    <source>
        <dbReference type="EMBL" id="TFY71748.1"/>
    </source>
</evidence>
<accession>A0A4Y9ZDA8</accession>
<proteinExistence type="predicted"/>
<evidence type="ECO:0000313" key="3">
    <source>
        <dbReference type="Proteomes" id="UP000298327"/>
    </source>
</evidence>
<comment type="caution">
    <text evidence="2">The sequence shown here is derived from an EMBL/GenBank/DDBJ whole genome shotgun (WGS) entry which is preliminary data.</text>
</comment>
<dbReference type="OrthoDB" id="3066311at2759"/>
<feature type="compositionally biased region" description="Basic and acidic residues" evidence="1">
    <location>
        <begin position="275"/>
        <end position="288"/>
    </location>
</feature>